<dbReference type="EMBL" id="JAXHOZ010000016">
    <property type="protein sequence ID" value="MDY4377053.1"/>
    <property type="molecule type" value="Genomic_DNA"/>
</dbReference>
<evidence type="ECO:0000313" key="6">
    <source>
        <dbReference type="EMBL" id="MDY4377053.1"/>
    </source>
</evidence>
<dbReference type="Pfam" id="PF00149">
    <property type="entry name" value="Metallophos"/>
    <property type="match status" value="1"/>
</dbReference>
<dbReference type="Proteomes" id="UP001269968">
    <property type="component" value="Unassembled WGS sequence"/>
</dbReference>
<proteinExistence type="inferred from homology"/>
<protein>
    <submittedName>
        <fullName evidence="6">Phosphodiesterase</fullName>
    </submittedName>
</protein>
<dbReference type="Gene3D" id="3.60.21.10">
    <property type="match status" value="1"/>
</dbReference>
<dbReference type="InterPro" id="IPR004843">
    <property type="entry name" value="Calcineurin-like_PHP"/>
</dbReference>
<dbReference type="PANTHER" id="PTHR42988:SF2">
    <property type="entry name" value="CYCLIC NUCLEOTIDE PHOSPHODIESTERASE CBUA0032-RELATED"/>
    <property type="match status" value="1"/>
</dbReference>
<reference evidence="6" key="1">
    <citation type="submission" date="2023-11" db="EMBL/GenBank/DDBJ databases">
        <title>Comparative genomics revealed phylogeny of phytopathogenic Pectobacterium aroidearum based on whole-genome sequencing and function of putative horizontal acquire islands in P. aroidearum PccS1.</title>
        <authorList>
            <person name="Fan J."/>
            <person name="Yang L."/>
        </authorList>
    </citation>
    <scope>NUCLEOTIDE SEQUENCE</scope>
    <source>
        <strain evidence="6">NJAU140</strain>
    </source>
</reference>
<gene>
    <name evidence="6" type="ORF">SOV92_04210</name>
</gene>
<dbReference type="RefSeq" id="WP_320713789.1">
    <property type="nucleotide sequence ID" value="NZ_JAXHOZ010000016.1"/>
</dbReference>
<sequence>MSSESGCPANPSPVGVTVLAGDSAWIVKTEDNMKLIQLSDLHLTAQGGNLHGRDPEQQLKAAIVDINAHHRDADLVVISGDLSDDGSAASYAFLASALAELQLPWRVTMGNHDDRETFLAQFPTLADENGFVQNVTSVGDDCVILLDSLQAGDVAGTLCSARLAWLEQQLQAAEGKNVFLFLHHPPMSIGLPALDNVRLAPEAADALYQVCHRFGNVRHISAGHVHRPASGSWRGISFSTIRGTNHQSALRFAPGFEVSLEAPQYAIFLTTKDGHTVHFHDFPCG</sequence>
<keyword evidence="3" id="KW-0408">Iron</keyword>
<organism evidence="6 7">
    <name type="scientific">Pectobacterium brasiliense</name>
    <dbReference type="NCBI Taxonomy" id="180957"/>
    <lineage>
        <taxon>Bacteria</taxon>
        <taxon>Pseudomonadati</taxon>
        <taxon>Pseudomonadota</taxon>
        <taxon>Gammaproteobacteria</taxon>
        <taxon>Enterobacterales</taxon>
        <taxon>Pectobacteriaceae</taxon>
        <taxon>Pectobacterium</taxon>
    </lineage>
</organism>
<feature type="domain" description="Calcineurin-like phosphoesterase" evidence="5">
    <location>
        <begin position="33"/>
        <end position="228"/>
    </location>
</feature>
<dbReference type="CDD" id="cd07402">
    <property type="entry name" value="MPP_GpdQ"/>
    <property type="match status" value="1"/>
</dbReference>
<name>A0AAW9H7F7_9GAMM</name>
<dbReference type="SUPFAM" id="SSF56300">
    <property type="entry name" value="Metallo-dependent phosphatases"/>
    <property type="match status" value="1"/>
</dbReference>
<dbReference type="InterPro" id="IPR029052">
    <property type="entry name" value="Metallo-depent_PP-like"/>
</dbReference>
<comment type="caution">
    <text evidence="6">The sequence shown here is derived from an EMBL/GenBank/DDBJ whole genome shotgun (WGS) entry which is preliminary data.</text>
</comment>
<dbReference type="InterPro" id="IPR026575">
    <property type="entry name" value="GpdQ/CpdA-like"/>
</dbReference>
<accession>A0AAW9H7F7</accession>
<evidence type="ECO:0000256" key="3">
    <source>
        <dbReference type="ARBA" id="ARBA00023004"/>
    </source>
</evidence>
<evidence type="ECO:0000256" key="4">
    <source>
        <dbReference type="ARBA" id="ARBA00025742"/>
    </source>
</evidence>
<evidence type="ECO:0000259" key="5">
    <source>
        <dbReference type="Pfam" id="PF00149"/>
    </source>
</evidence>
<evidence type="ECO:0000313" key="7">
    <source>
        <dbReference type="Proteomes" id="UP001269968"/>
    </source>
</evidence>
<dbReference type="InterPro" id="IPR050884">
    <property type="entry name" value="CNP_phosphodiesterase-III"/>
</dbReference>
<dbReference type="AlphaFoldDB" id="A0AAW9H7F7"/>
<dbReference type="GO" id="GO:0046872">
    <property type="term" value="F:metal ion binding"/>
    <property type="evidence" value="ECO:0007669"/>
    <property type="project" value="UniProtKB-KW"/>
</dbReference>
<dbReference type="PANTHER" id="PTHR42988">
    <property type="entry name" value="PHOSPHOHYDROLASE"/>
    <property type="match status" value="1"/>
</dbReference>
<comment type="similarity">
    <text evidence="4">Belongs to the cyclic nucleotide phosphodiesterase class-III family.</text>
</comment>
<dbReference type="GO" id="GO:0004112">
    <property type="term" value="F:cyclic-nucleotide phosphodiesterase activity"/>
    <property type="evidence" value="ECO:0007669"/>
    <property type="project" value="InterPro"/>
</dbReference>
<keyword evidence="1" id="KW-0479">Metal-binding</keyword>
<keyword evidence="2" id="KW-0378">Hydrolase</keyword>
<evidence type="ECO:0000256" key="2">
    <source>
        <dbReference type="ARBA" id="ARBA00022801"/>
    </source>
</evidence>
<evidence type="ECO:0000256" key="1">
    <source>
        <dbReference type="ARBA" id="ARBA00022723"/>
    </source>
</evidence>